<dbReference type="AlphaFoldDB" id="A0A9P1C4U9"/>
<sequence>MPGQIQPRTSKDLKDKEEENDPPAKADSKKKAKKGIHQSLLLTPSLPTNPELDVFWWVCGGARCFESVLAGGKRGVGPAAVDGPGPDLEELLDREIESESKPAKKKGRLGNETVSSGVEAVGTPPSSEQKLLLTSQALKNHLNLMMKTPEDSKTCVTTPPAPVRHKRCSQEMLASPPDPPVVLKTINHMLNIMTGNDLAAFAVPEESVLKPGVDLRTAKITPVEVGDDEGVQHKAFHYAFERLHVRGLAESNFDHGAWKSGDRLEAKRDSFEVYLSTKGSDYFEEFAELVAHDRNEAFDPDHHPAECMSEWMSSKALRNRGLYVKTKAWFGFHAALRDLIADWTIQLEALRALNQRVENDQCEDLHVERDRDREEEEFDGDVERQEPRTKSELYAIFGKNGPTAMVLGFMEDRKLQSIARIFVEITSPLEMSYYETLEALSKGWNEQSRWVSTRASGSWYQVVSGILGVLETSVFQDRLHFTKPLKPVALEEGVPEWAQGEMELLELAFDFAECLAENVLWSNARYWWSIPELLATLLHSERGVRKAGMQQMKTIVEAVLAAEAHQSRQKEWAEVLADLGWQKQQLPREAMALLLQCEFALSDVKLRKLSSRLFVGSPSTKDTLENCFAFLHRKAATHSTNAKMSDACKYTYAIISPYSESGGAPQVLPSAQDFTTKPTLQSASEIYESKWRSSGVQAQQRSAAAAAYLVADAANNFSHVDDCWIGSLFVPGKVYFNASLDVCTLCLGNRKWTTAGFPLNQSETDQEFLILEKEVRDIPAQTLVWMMNWKVFESDWVFLPVRLLVRGLLPEPILNLGTCFAFHIMDPGGQPLLESAVRSGCWISLANLQSLFAALGLNKPTRGSGKRLANGSKSILKVDWARMLVQHLFPGEEDEAEIKRMIAGITHRSTKNLSDDETKILDMVSELDEENRNCPEFKKIAKLAKQQSTEKTETKARAQVFAEIREEEEARKKEEEEEKQRIEEERQKERAKIEKAALEASERERAKPSAAASSGSGTRKPSTTPKALKDFLTQAMQDDGITLNREPGSYGYRATYSRSAPGLQKNFQRKWGTSANPREEDALLTVLGFIYARWNADHKSRVNLLLGLCGELLFSVMLGIT</sequence>
<proteinExistence type="predicted"/>
<feature type="region of interest" description="Disordered" evidence="1">
    <location>
        <begin position="967"/>
        <end position="1025"/>
    </location>
</feature>
<reference evidence="3 4" key="2">
    <citation type="submission" date="2024-05" db="EMBL/GenBank/DDBJ databases">
        <authorList>
            <person name="Chen Y."/>
            <person name="Shah S."/>
            <person name="Dougan E. K."/>
            <person name="Thang M."/>
            <person name="Chan C."/>
        </authorList>
    </citation>
    <scope>NUCLEOTIDE SEQUENCE [LARGE SCALE GENOMIC DNA]</scope>
</reference>
<accession>A0A9P1C4U9</accession>
<feature type="region of interest" description="Disordered" evidence="1">
    <location>
        <begin position="96"/>
        <end position="128"/>
    </location>
</feature>
<keyword evidence="3" id="KW-0687">Ribonucleoprotein</keyword>
<keyword evidence="4" id="KW-1185">Reference proteome</keyword>
<dbReference type="EMBL" id="CAMXCT020000913">
    <property type="protein sequence ID" value="CAL1138092.1"/>
    <property type="molecule type" value="Genomic_DNA"/>
</dbReference>
<feature type="region of interest" description="Disordered" evidence="1">
    <location>
        <begin position="1"/>
        <end position="35"/>
    </location>
</feature>
<evidence type="ECO:0000256" key="1">
    <source>
        <dbReference type="SAM" id="MobiDB-lite"/>
    </source>
</evidence>
<evidence type="ECO:0000313" key="2">
    <source>
        <dbReference type="EMBL" id="CAI3984717.1"/>
    </source>
</evidence>
<reference evidence="2" key="1">
    <citation type="submission" date="2022-10" db="EMBL/GenBank/DDBJ databases">
        <authorList>
            <person name="Chen Y."/>
            <person name="Dougan E. K."/>
            <person name="Chan C."/>
            <person name="Rhodes N."/>
            <person name="Thang M."/>
        </authorList>
    </citation>
    <scope>NUCLEOTIDE SEQUENCE</scope>
</reference>
<evidence type="ECO:0000313" key="4">
    <source>
        <dbReference type="Proteomes" id="UP001152797"/>
    </source>
</evidence>
<comment type="caution">
    <text evidence="2">The sequence shown here is derived from an EMBL/GenBank/DDBJ whole genome shotgun (WGS) entry which is preliminary data.</text>
</comment>
<keyword evidence="3" id="KW-0689">Ribosomal protein</keyword>
<organism evidence="2">
    <name type="scientific">Cladocopium goreaui</name>
    <dbReference type="NCBI Taxonomy" id="2562237"/>
    <lineage>
        <taxon>Eukaryota</taxon>
        <taxon>Sar</taxon>
        <taxon>Alveolata</taxon>
        <taxon>Dinophyceae</taxon>
        <taxon>Suessiales</taxon>
        <taxon>Symbiodiniaceae</taxon>
        <taxon>Cladocopium</taxon>
    </lineage>
</organism>
<dbReference type="OrthoDB" id="445377at2759"/>
<dbReference type="GO" id="GO:0005840">
    <property type="term" value="C:ribosome"/>
    <property type="evidence" value="ECO:0007669"/>
    <property type="project" value="UniProtKB-KW"/>
</dbReference>
<dbReference type="EMBL" id="CAMXCT030000913">
    <property type="protein sequence ID" value="CAL4772029.1"/>
    <property type="molecule type" value="Genomic_DNA"/>
</dbReference>
<evidence type="ECO:0000313" key="3">
    <source>
        <dbReference type="EMBL" id="CAL4772029.1"/>
    </source>
</evidence>
<protein>
    <submittedName>
        <fullName evidence="3">50S ribosomal protein L13</fullName>
    </submittedName>
</protein>
<feature type="compositionally biased region" description="Basic and acidic residues" evidence="1">
    <location>
        <begin position="968"/>
        <end position="1007"/>
    </location>
</feature>
<dbReference type="Proteomes" id="UP001152797">
    <property type="component" value="Unassembled WGS sequence"/>
</dbReference>
<gene>
    <name evidence="2" type="ORF">C1SCF055_LOCUS12236</name>
</gene>
<dbReference type="EMBL" id="CAMXCT010000913">
    <property type="protein sequence ID" value="CAI3984717.1"/>
    <property type="molecule type" value="Genomic_DNA"/>
</dbReference>
<feature type="region of interest" description="Disordered" evidence="1">
    <location>
        <begin position="368"/>
        <end position="387"/>
    </location>
</feature>
<feature type="compositionally biased region" description="Basic and acidic residues" evidence="1">
    <location>
        <begin position="9"/>
        <end position="29"/>
    </location>
</feature>
<name>A0A9P1C4U9_9DINO</name>